<dbReference type="GeneID" id="17291090"/>
<dbReference type="HOGENOM" id="CLU_2447435_0_0_1"/>
<dbReference type="EMBL" id="JH993111">
    <property type="protein sequence ID" value="EKX34374.1"/>
    <property type="molecule type" value="Genomic_DNA"/>
</dbReference>
<dbReference type="AlphaFoldDB" id="L1IEP6"/>
<dbReference type="EnsemblProtists" id="EKX34374">
    <property type="protein sequence ID" value="EKX34374"/>
    <property type="gene ID" value="GUITHDRAFT_45411"/>
</dbReference>
<sequence>GVEMYMTGSSKHLGNWEEKKAKRMKRNGDGNWEIEIYFPVSLEIVYQYMLKDLDGRLVWRSAIVRKQKILETDTFRIHDYITCEEDIQTD</sequence>
<dbReference type="InterPro" id="IPR002044">
    <property type="entry name" value="CBM20"/>
</dbReference>
<feature type="domain" description="CBM20" evidence="1">
    <location>
        <begin position="1"/>
        <end position="90"/>
    </location>
</feature>
<organism evidence="2">
    <name type="scientific">Guillardia theta (strain CCMP2712)</name>
    <name type="common">Cryptophyte</name>
    <dbReference type="NCBI Taxonomy" id="905079"/>
    <lineage>
        <taxon>Eukaryota</taxon>
        <taxon>Cryptophyceae</taxon>
        <taxon>Pyrenomonadales</taxon>
        <taxon>Geminigeraceae</taxon>
        <taxon>Guillardia</taxon>
    </lineage>
</organism>
<reference evidence="2 4" key="1">
    <citation type="journal article" date="2012" name="Nature">
        <title>Algal genomes reveal evolutionary mosaicism and the fate of nucleomorphs.</title>
        <authorList>
            <consortium name="DOE Joint Genome Institute"/>
            <person name="Curtis B.A."/>
            <person name="Tanifuji G."/>
            <person name="Burki F."/>
            <person name="Gruber A."/>
            <person name="Irimia M."/>
            <person name="Maruyama S."/>
            <person name="Arias M.C."/>
            <person name="Ball S.G."/>
            <person name="Gile G.H."/>
            <person name="Hirakawa Y."/>
            <person name="Hopkins J.F."/>
            <person name="Kuo A."/>
            <person name="Rensing S.A."/>
            <person name="Schmutz J."/>
            <person name="Symeonidi A."/>
            <person name="Elias M."/>
            <person name="Eveleigh R.J."/>
            <person name="Herman E.K."/>
            <person name="Klute M.J."/>
            <person name="Nakayama T."/>
            <person name="Obornik M."/>
            <person name="Reyes-Prieto A."/>
            <person name="Armbrust E.V."/>
            <person name="Aves S.J."/>
            <person name="Beiko R.G."/>
            <person name="Coutinho P."/>
            <person name="Dacks J.B."/>
            <person name="Durnford D.G."/>
            <person name="Fast N.M."/>
            <person name="Green B.R."/>
            <person name="Grisdale C.J."/>
            <person name="Hempel F."/>
            <person name="Henrissat B."/>
            <person name="Hoppner M.P."/>
            <person name="Ishida K."/>
            <person name="Kim E."/>
            <person name="Koreny L."/>
            <person name="Kroth P.G."/>
            <person name="Liu Y."/>
            <person name="Malik S.B."/>
            <person name="Maier U.G."/>
            <person name="McRose D."/>
            <person name="Mock T."/>
            <person name="Neilson J.A."/>
            <person name="Onodera N.T."/>
            <person name="Poole A.M."/>
            <person name="Pritham E.J."/>
            <person name="Richards T.A."/>
            <person name="Rocap G."/>
            <person name="Roy S.W."/>
            <person name="Sarai C."/>
            <person name="Schaack S."/>
            <person name="Shirato S."/>
            <person name="Slamovits C.H."/>
            <person name="Spencer D.F."/>
            <person name="Suzuki S."/>
            <person name="Worden A.Z."/>
            <person name="Zauner S."/>
            <person name="Barry K."/>
            <person name="Bell C."/>
            <person name="Bharti A.K."/>
            <person name="Crow J.A."/>
            <person name="Grimwood J."/>
            <person name="Kramer R."/>
            <person name="Lindquist E."/>
            <person name="Lucas S."/>
            <person name="Salamov A."/>
            <person name="McFadden G.I."/>
            <person name="Lane C.E."/>
            <person name="Keeling P.J."/>
            <person name="Gray M.W."/>
            <person name="Grigoriev I.V."/>
            <person name="Archibald J.M."/>
        </authorList>
    </citation>
    <scope>NUCLEOTIDE SEQUENCE</scope>
    <source>
        <strain evidence="2 4">CCMP2712</strain>
    </source>
</reference>
<evidence type="ECO:0000313" key="4">
    <source>
        <dbReference type="Proteomes" id="UP000011087"/>
    </source>
</evidence>
<feature type="non-terminal residue" evidence="2">
    <location>
        <position position="1"/>
    </location>
</feature>
<proteinExistence type="predicted"/>
<protein>
    <recommendedName>
        <fullName evidence="1">CBM20 domain-containing protein</fullName>
    </recommendedName>
</protein>
<name>L1IEP6_GUITC</name>
<dbReference type="PROSITE" id="PS51166">
    <property type="entry name" value="CBM20"/>
    <property type="match status" value="1"/>
</dbReference>
<evidence type="ECO:0000259" key="1">
    <source>
        <dbReference type="PROSITE" id="PS51166"/>
    </source>
</evidence>
<keyword evidence="4" id="KW-1185">Reference proteome</keyword>
<dbReference type="Proteomes" id="UP000011087">
    <property type="component" value="Unassembled WGS sequence"/>
</dbReference>
<reference evidence="4" key="2">
    <citation type="submission" date="2012-11" db="EMBL/GenBank/DDBJ databases">
        <authorList>
            <person name="Kuo A."/>
            <person name="Curtis B.A."/>
            <person name="Tanifuji G."/>
            <person name="Burki F."/>
            <person name="Gruber A."/>
            <person name="Irimia M."/>
            <person name="Maruyama S."/>
            <person name="Arias M.C."/>
            <person name="Ball S.G."/>
            <person name="Gile G.H."/>
            <person name="Hirakawa Y."/>
            <person name="Hopkins J.F."/>
            <person name="Rensing S.A."/>
            <person name="Schmutz J."/>
            <person name="Symeonidi A."/>
            <person name="Elias M."/>
            <person name="Eveleigh R.J."/>
            <person name="Herman E.K."/>
            <person name="Klute M.J."/>
            <person name="Nakayama T."/>
            <person name="Obornik M."/>
            <person name="Reyes-Prieto A."/>
            <person name="Armbrust E.V."/>
            <person name="Aves S.J."/>
            <person name="Beiko R.G."/>
            <person name="Coutinho P."/>
            <person name="Dacks J.B."/>
            <person name="Durnford D.G."/>
            <person name="Fast N.M."/>
            <person name="Green B.R."/>
            <person name="Grisdale C."/>
            <person name="Hempe F."/>
            <person name="Henrissat B."/>
            <person name="Hoppner M.P."/>
            <person name="Ishida K.-I."/>
            <person name="Kim E."/>
            <person name="Koreny L."/>
            <person name="Kroth P.G."/>
            <person name="Liu Y."/>
            <person name="Malik S.-B."/>
            <person name="Maier U.G."/>
            <person name="McRose D."/>
            <person name="Mock T."/>
            <person name="Neilson J.A."/>
            <person name="Onodera N.T."/>
            <person name="Poole A.M."/>
            <person name="Pritham E.J."/>
            <person name="Richards T.A."/>
            <person name="Rocap G."/>
            <person name="Roy S.W."/>
            <person name="Sarai C."/>
            <person name="Schaack S."/>
            <person name="Shirato S."/>
            <person name="Slamovits C.H."/>
            <person name="Spencer D.F."/>
            <person name="Suzuki S."/>
            <person name="Worden A.Z."/>
            <person name="Zauner S."/>
            <person name="Barry K."/>
            <person name="Bell C."/>
            <person name="Bharti A.K."/>
            <person name="Crow J.A."/>
            <person name="Grimwood J."/>
            <person name="Kramer R."/>
            <person name="Lindquist E."/>
            <person name="Lucas S."/>
            <person name="Salamov A."/>
            <person name="McFadden G.I."/>
            <person name="Lane C.E."/>
            <person name="Keeling P.J."/>
            <person name="Gray M.W."/>
            <person name="Grigoriev I.V."/>
            <person name="Archibald J.M."/>
        </authorList>
    </citation>
    <scope>NUCLEOTIDE SEQUENCE</scope>
    <source>
        <strain evidence="4">CCMP2712</strain>
    </source>
</reference>
<gene>
    <name evidence="2" type="ORF">GUITHDRAFT_45411</name>
</gene>
<dbReference type="InterPro" id="IPR013783">
    <property type="entry name" value="Ig-like_fold"/>
</dbReference>
<dbReference type="KEGG" id="gtt:GUITHDRAFT_45411"/>
<feature type="non-terminal residue" evidence="2">
    <location>
        <position position="90"/>
    </location>
</feature>
<dbReference type="SUPFAM" id="SSF49452">
    <property type="entry name" value="Starch-binding domain-like"/>
    <property type="match status" value="1"/>
</dbReference>
<dbReference type="RefSeq" id="XP_005821354.1">
    <property type="nucleotide sequence ID" value="XM_005821297.1"/>
</dbReference>
<evidence type="ECO:0000313" key="2">
    <source>
        <dbReference type="EMBL" id="EKX34374.1"/>
    </source>
</evidence>
<accession>L1IEP6</accession>
<dbReference type="GO" id="GO:2001070">
    <property type="term" value="F:starch binding"/>
    <property type="evidence" value="ECO:0007669"/>
    <property type="project" value="InterPro"/>
</dbReference>
<evidence type="ECO:0000313" key="3">
    <source>
        <dbReference type="EnsemblProtists" id="EKX34374"/>
    </source>
</evidence>
<dbReference type="OrthoDB" id="550577at2759"/>
<dbReference type="InterPro" id="IPR013784">
    <property type="entry name" value="Carb-bd-like_fold"/>
</dbReference>
<dbReference type="PaxDb" id="55529-EKX34374"/>
<reference evidence="3" key="3">
    <citation type="submission" date="2016-03" db="UniProtKB">
        <authorList>
            <consortium name="EnsemblProtists"/>
        </authorList>
    </citation>
    <scope>IDENTIFICATION</scope>
</reference>
<dbReference type="Pfam" id="PF00686">
    <property type="entry name" value="CBM_20"/>
    <property type="match status" value="1"/>
</dbReference>
<dbReference type="Gene3D" id="2.60.40.10">
    <property type="entry name" value="Immunoglobulins"/>
    <property type="match status" value="1"/>
</dbReference>